<feature type="coiled-coil region" evidence="1">
    <location>
        <begin position="71"/>
        <end position="98"/>
    </location>
</feature>
<keyword evidence="3" id="KW-0812">Transmembrane</keyword>
<feature type="region of interest" description="Disordered" evidence="2">
    <location>
        <begin position="123"/>
        <end position="169"/>
    </location>
</feature>
<feature type="compositionally biased region" description="Polar residues" evidence="2">
    <location>
        <begin position="150"/>
        <end position="161"/>
    </location>
</feature>
<dbReference type="EMBL" id="BAABDK010000015">
    <property type="protein sequence ID" value="GAA4033844.1"/>
    <property type="molecule type" value="Genomic_DNA"/>
</dbReference>
<reference evidence="5" key="1">
    <citation type="journal article" date="2019" name="Int. J. Syst. Evol. Microbiol.">
        <title>The Global Catalogue of Microorganisms (GCM) 10K type strain sequencing project: providing services to taxonomists for standard genome sequencing and annotation.</title>
        <authorList>
            <consortium name="The Broad Institute Genomics Platform"/>
            <consortium name="The Broad Institute Genome Sequencing Center for Infectious Disease"/>
            <person name="Wu L."/>
            <person name="Ma J."/>
        </authorList>
    </citation>
    <scope>NUCLEOTIDE SEQUENCE [LARGE SCALE GENOMIC DNA]</scope>
    <source>
        <strain evidence="5">JCM 17225</strain>
    </source>
</reference>
<protein>
    <submittedName>
        <fullName evidence="4">Uncharacterized protein</fullName>
    </submittedName>
</protein>
<keyword evidence="1" id="KW-0175">Coiled coil</keyword>
<dbReference type="Proteomes" id="UP001501469">
    <property type="component" value="Unassembled WGS sequence"/>
</dbReference>
<evidence type="ECO:0000256" key="1">
    <source>
        <dbReference type="SAM" id="Coils"/>
    </source>
</evidence>
<keyword evidence="3" id="KW-0472">Membrane</keyword>
<comment type="caution">
    <text evidence="4">The sequence shown here is derived from an EMBL/GenBank/DDBJ whole genome shotgun (WGS) entry which is preliminary data.</text>
</comment>
<evidence type="ECO:0000256" key="2">
    <source>
        <dbReference type="SAM" id="MobiDB-lite"/>
    </source>
</evidence>
<sequence length="169" mass="18591">MLALKRIVTVAVMIYLLLALLFILVPAVRTSVMGMGSGLSAIEQERQFFYTMFVIGAVLMALHLLTENLDSVMLRRTVNQHEGKINELKAKLYDQQQRTTISAPPTGPRTIDGRILDAPVVREQPTQSQVAGTISTTENRTADHLPQPTFPQNDPSLSNTAPADRPPLA</sequence>
<keyword evidence="3" id="KW-1133">Transmembrane helix</keyword>
<feature type="transmembrane region" description="Helical" evidence="3">
    <location>
        <begin position="7"/>
        <end position="28"/>
    </location>
</feature>
<evidence type="ECO:0000313" key="4">
    <source>
        <dbReference type="EMBL" id="GAA4033844.1"/>
    </source>
</evidence>
<accession>A0ABP7TZV8</accession>
<feature type="compositionally biased region" description="Polar residues" evidence="2">
    <location>
        <begin position="124"/>
        <end position="139"/>
    </location>
</feature>
<proteinExistence type="predicted"/>
<feature type="transmembrane region" description="Helical" evidence="3">
    <location>
        <begin position="48"/>
        <end position="66"/>
    </location>
</feature>
<dbReference type="RefSeq" id="WP_345053056.1">
    <property type="nucleotide sequence ID" value="NZ_BAABDK010000015.1"/>
</dbReference>
<gene>
    <name evidence="4" type="ORF">GCM10022409_17700</name>
</gene>
<organism evidence="4 5">
    <name type="scientific">Hymenobacter glaciei</name>
    <dbReference type="NCBI Taxonomy" id="877209"/>
    <lineage>
        <taxon>Bacteria</taxon>
        <taxon>Pseudomonadati</taxon>
        <taxon>Bacteroidota</taxon>
        <taxon>Cytophagia</taxon>
        <taxon>Cytophagales</taxon>
        <taxon>Hymenobacteraceae</taxon>
        <taxon>Hymenobacter</taxon>
    </lineage>
</organism>
<evidence type="ECO:0000256" key="3">
    <source>
        <dbReference type="SAM" id="Phobius"/>
    </source>
</evidence>
<evidence type="ECO:0000313" key="5">
    <source>
        <dbReference type="Proteomes" id="UP001501469"/>
    </source>
</evidence>
<name>A0ABP7TZV8_9BACT</name>
<keyword evidence="5" id="KW-1185">Reference proteome</keyword>